<sequence>MVIEGKDKPFKASAPQENRPPPVARISKIASLKKFPDTANALDLLHNVAKAVAPIIHEHRFDVGLLCEMDPKNPCLLGLNVNRGQKILIRLRPSHDKTSFYPMGDLIGTFLHELCHNVHGPHNPAFYNLLNSLKTQFETRSYKIQCFSAENRLGSSTRDKWLSAQRVRAARLKNLDSGVIKSESRRLGGSVVSVGDRRAAALEAAERRRRHNQWCPEAVAGDIPSGENLQIQDCIDLTGEDGHFQDTHVPPKIEVIDLTGD</sequence>
<dbReference type="OrthoDB" id="49605at2759"/>
<feature type="region of interest" description="Disordered" evidence="1">
    <location>
        <begin position="1"/>
        <end position="21"/>
    </location>
</feature>
<dbReference type="EMBL" id="ML004495">
    <property type="protein sequence ID" value="RKP29298.1"/>
    <property type="molecule type" value="Genomic_DNA"/>
</dbReference>
<dbReference type="InterPro" id="IPR013536">
    <property type="entry name" value="WLM_dom"/>
</dbReference>
<dbReference type="PANTHER" id="PTHR46622">
    <property type="entry name" value="DNA-DEPENDENT METALLOPROTEASE WSS1"/>
    <property type="match status" value="1"/>
</dbReference>
<proteinExistence type="predicted"/>
<dbReference type="InterPro" id="IPR053000">
    <property type="entry name" value="WSS1-like_metalloprotease"/>
</dbReference>
<dbReference type="GO" id="GO:0006281">
    <property type="term" value="P:DNA repair"/>
    <property type="evidence" value="ECO:0007669"/>
    <property type="project" value="TreeGrafter"/>
</dbReference>
<dbReference type="PANTHER" id="PTHR46622:SF1">
    <property type="entry name" value="DNA-DEPENDENT METALLOPROTEASE WSS1"/>
    <property type="match status" value="1"/>
</dbReference>
<organism evidence="3 4">
    <name type="scientific">Metschnikowia bicuspidata</name>
    <dbReference type="NCBI Taxonomy" id="27322"/>
    <lineage>
        <taxon>Eukaryota</taxon>
        <taxon>Fungi</taxon>
        <taxon>Dikarya</taxon>
        <taxon>Ascomycota</taxon>
        <taxon>Saccharomycotina</taxon>
        <taxon>Pichiomycetes</taxon>
        <taxon>Metschnikowiaceae</taxon>
        <taxon>Metschnikowia</taxon>
    </lineage>
</organism>
<protein>
    <submittedName>
        <fullName evidence="3">WLM-domain-containing protein</fullName>
    </submittedName>
</protein>
<dbReference type="GO" id="GO:0005634">
    <property type="term" value="C:nucleus"/>
    <property type="evidence" value="ECO:0007669"/>
    <property type="project" value="TreeGrafter"/>
</dbReference>
<reference evidence="4" key="1">
    <citation type="journal article" date="2018" name="Nat. Microbiol.">
        <title>Leveraging single-cell genomics to expand the fungal tree of life.</title>
        <authorList>
            <person name="Ahrendt S.R."/>
            <person name="Quandt C.A."/>
            <person name="Ciobanu D."/>
            <person name="Clum A."/>
            <person name="Salamov A."/>
            <person name="Andreopoulos B."/>
            <person name="Cheng J.F."/>
            <person name="Woyke T."/>
            <person name="Pelin A."/>
            <person name="Henrissat B."/>
            <person name="Reynolds N.K."/>
            <person name="Benny G.L."/>
            <person name="Smith M.E."/>
            <person name="James T.Y."/>
            <person name="Grigoriev I.V."/>
        </authorList>
    </citation>
    <scope>NUCLEOTIDE SEQUENCE [LARGE SCALE GENOMIC DNA]</scope>
    <source>
        <strain evidence="4">Baker2002</strain>
    </source>
</reference>
<evidence type="ECO:0000313" key="3">
    <source>
        <dbReference type="EMBL" id="RKP29298.1"/>
    </source>
</evidence>
<dbReference type="PROSITE" id="PS51397">
    <property type="entry name" value="WLM"/>
    <property type="match status" value="1"/>
</dbReference>
<dbReference type="Pfam" id="PF08325">
    <property type="entry name" value="WLM"/>
    <property type="match status" value="1"/>
</dbReference>
<gene>
    <name evidence="3" type="ORF">METBISCDRAFT_18946</name>
</gene>
<dbReference type="Proteomes" id="UP000268321">
    <property type="component" value="Unassembled WGS sequence"/>
</dbReference>
<evidence type="ECO:0000313" key="4">
    <source>
        <dbReference type="Proteomes" id="UP000268321"/>
    </source>
</evidence>
<feature type="domain" description="WLM" evidence="2">
    <location>
        <begin position="17"/>
        <end position="210"/>
    </location>
</feature>
<keyword evidence="4" id="KW-1185">Reference proteome</keyword>
<dbReference type="GO" id="GO:0008237">
    <property type="term" value="F:metallopeptidase activity"/>
    <property type="evidence" value="ECO:0007669"/>
    <property type="project" value="TreeGrafter"/>
</dbReference>
<feature type="compositionally biased region" description="Basic and acidic residues" evidence="1">
    <location>
        <begin position="1"/>
        <end position="10"/>
    </location>
</feature>
<evidence type="ECO:0000256" key="1">
    <source>
        <dbReference type="SAM" id="MobiDB-lite"/>
    </source>
</evidence>
<accession>A0A4P9Z9P4</accession>
<evidence type="ECO:0000259" key="2">
    <source>
        <dbReference type="PROSITE" id="PS51397"/>
    </source>
</evidence>
<name>A0A4P9Z9P4_9ASCO</name>
<dbReference type="AlphaFoldDB" id="A0A4P9Z9P4"/>